<evidence type="ECO:0000256" key="1">
    <source>
        <dbReference type="ARBA" id="ARBA00006484"/>
    </source>
</evidence>
<keyword evidence="2" id="KW-0560">Oxidoreductase</keyword>
<organism evidence="3 4">
    <name type="scientific">Byssothecium circinans</name>
    <dbReference type="NCBI Taxonomy" id="147558"/>
    <lineage>
        <taxon>Eukaryota</taxon>
        <taxon>Fungi</taxon>
        <taxon>Dikarya</taxon>
        <taxon>Ascomycota</taxon>
        <taxon>Pezizomycotina</taxon>
        <taxon>Dothideomycetes</taxon>
        <taxon>Pleosporomycetidae</taxon>
        <taxon>Pleosporales</taxon>
        <taxon>Massarineae</taxon>
        <taxon>Massarinaceae</taxon>
        <taxon>Byssothecium</taxon>
    </lineage>
</organism>
<dbReference type="AlphaFoldDB" id="A0A6A5UAI3"/>
<proteinExistence type="inferred from homology"/>
<dbReference type="PANTHER" id="PTHR43669">
    <property type="entry name" value="5-KETO-D-GLUCONATE 5-REDUCTASE"/>
    <property type="match status" value="1"/>
</dbReference>
<dbReference type="InterPro" id="IPR002347">
    <property type="entry name" value="SDR_fam"/>
</dbReference>
<dbReference type="SUPFAM" id="SSF51735">
    <property type="entry name" value="NAD(P)-binding Rossmann-fold domains"/>
    <property type="match status" value="1"/>
</dbReference>
<dbReference type="InterPro" id="IPR036291">
    <property type="entry name" value="NAD(P)-bd_dom_sf"/>
</dbReference>
<dbReference type="Gene3D" id="3.40.50.720">
    <property type="entry name" value="NAD(P)-binding Rossmann-like Domain"/>
    <property type="match status" value="1"/>
</dbReference>
<evidence type="ECO:0000313" key="3">
    <source>
        <dbReference type="EMBL" id="KAF1961738.1"/>
    </source>
</evidence>
<comment type="similarity">
    <text evidence="1">Belongs to the short-chain dehydrogenases/reductases (SDR) family.</text>
</comment>
<evidence type="ECO:0000313" key="4">
    <source>
        <dbReference type="Proteomes" id="UP000800035"/>
    </source>
</evidence>
<dbReference type="OrthoDB" id="10254221at2759"/>
<dbReference type="Proteomes" id="UP000800035">
    <property type="component" value="Unassembled WGS sequence"/>
</dbReference>
<dbReference type="Pfam" id="PF00106">
    <property type="entry name" value="adh_short"/>
    <property type="match status" value="1"/>
</dbReference>
<keyword evidence="4" id="KW-1185">Reference proteome</keyword>
<protein>
    <submittedName>
        <fullName evidence="3">NAD(P)-binding protein</fullName>
    </submittedName>
</protein>
<evidence type="ECO:0000256" key="2">
    <source>
        <dbReference type="ARBA" id="ARBA00023002"/>
    </source>
</evidence>
<reference evidence="3" key="1">
    <citation type="journal article" date="2020" name="Stud. Mycol.">
        <title>101 Dothideomycetes genomes: a test case for predicting lifestyles and emergence of pathogens.</title>
        <authorList>
            <person name="Haridas S."/>
            <person name="Albert R."/>
            <person name="Binder M."/>
            <person name="Bloem J."/>
            <person name="Labutti K."/>
            <person name="Salamov A."/>
            <person name="Andreopoulos B."/>
            <person name="Baker S."/>
            <person name="Barry K."/>
            <person name="Bills G."/>
            <person name="Bluhm B."/>
            <person name="Cannon C."/>
            <person name="Castanera R."/>
            <person name="Culley D."/>
            <person name="Daum C."/>
            <person name="Ezra D."/>
            <person name="Gonzalez J."/>
            <person name="Henrissat B."/>
            <person name="Kuo A."/>
            <person name="Liang C."/>
            <person name="Lipzen A."/>
            <person name="Lutzoni F."/>
            <person name="Magnuson J."/>
            <person name="Mondo S."/>
            <person name="Nolan M."/>
            <person name="Ohm R."/>
            <person name="Pangilinan J."/>
            <person name="Park H.-J."/>
            <person name="Ramirez L."/>
            <person name="Alfaro M."/>
            <person name="Sun H."/>
            <person name="Tritt A."/>
            <person name="Yoshinaga Y."/>
            <person name="Zwiers L.-H."/>
            <person name="Turgeon B."/>
            <person name="Goodwin S."/>
            <person name="Spatafora J."/>
            <person name="Crous P."/>
            <person name="Grigoriev I."/>
        </authorList>
    </citation>
    <scope>NUCLEOTIDE SEQUENCE</scope>
    <source>
        <strain evidence="3">CBS 675.92</strain>
    </source>
</reference>
<dbReference type="GO" id="GO:0016491">
    <property type="term" value="F:oxidoreductase activity"/>
    <property type="evidence" value="ECO:0007669"/>
    <property type="project" value="UniProtKB-KW"/>
</dbReference>
<sequence length="256" mass="27610">MAPAPETVLVIGATGNIGTSAIQGALKAGYKVLAIVRNLDSAEKLFKNIGTKEGVTTVEADIISDIGVQSVVDQVKAGKLPQFQHVYSCVGQPYGMMCLTEIDNETLEHHMSINFAPNFYAYRATVPYLLDLAHPTSTWTLCTGAQGDMGVFPAPAMTQGALFSMANAAARELEKTNVRFNEVYLAFRVEIDAEAEKHGAVKSSQFGNVYAMLLGKSDIRSERVLVIEEGDMTTLRTGGMGWRGESLGGVKKWAPE</sequence>
<accession>A0A6A5UAI3</accession>
<gene>
    <name evidence="3" type="ORF">CC80DRAFT_522455</name>
</gene>
<name>A0A6A5UAI3_9PLEO</name>
<dbReference type="PANTHER" id="PTHR43669:SF3">
    <property type="entry name" value="ALCOHOL DEHYDROGENASE, PUTATIVE (AFU_ORTHOLOGUE AFUA_3G03445)-RELATED"/>
    <property type="match status" value="1"/>
</dbReference>
<dbReference type="EMBL" id="ML976980">
    <property type="protein sequence ID" value="KAF1961738.1"/>
    <property type="molecule type" value="Genomic_DNA"/>
</dbReference>
<dbReference type="CDD" id="cd05233">
    <property type="entry name" value="SDR_c"/>
    <property type="match status" value="1"/>
</dbReference>